<dbReference type="SMART" id="SM00647">
    <property type="entry name" value="IBR"/>
    <property type="match status" value="1"/>
</dbReference>
<keyword evidence="4" id="KW-0479">Metal-binding</keyword>
<evidence type="ECO:0000256" key="7">
    <source>
        <dbReference type="ARBA" id="ARBA00022786"/>
    </source>
</evidence>
<dbReference type="OrthoDB" id="10009520at2759"/>
<evidence type="ECO:0000256" key="5">
    <source>
        <dbReference type="ARBA" id="ARBA00022737"/>
    </source>
</evidence>
<organism evidence="11 12">
    <name type="scientific">Rotaria sordida</name>
    <dbReference type="NCBI Taxonomy" id="392033"/>
    <lineage>
        <taxon>Eukaryota</taxon>
        <taxon>Metazoa</taxon>
        <taxon>Spiralia</taxon>
        <taxon>Gnathifera</taxon>
        <taxon>Rotifera</taxon>
        <taxon>Eurotatoria</taxon>
        <taxon>Bdelloidea</taxon>
        <taxon>Philodinida</taxon>
        <taxon>Philodinidae</taxon>
        <taxon>Rotaria</taxon>
    </lineage>
</organism>
<comment type="caution">
    <text evidence="11">The sequence shown here is derived from an EMBL/GenBank/DDBJ whole genome shotgun (WGS) entry which is preliminary data.</text>
</comment>
<evidence type="ECO:0000256" key="3">
    <source>
        <dbReference type="ARBA" id="ARBA00022679"/>
    </source>
</evidence>
<keyword evidence="9" id="KW-0472">Membrane</keyword>
<sequence length="389" mass="45085">MAFTANQSQFNRRFRTWPFRGHRTILNGNTHGKNDRNINYDSELDLTRHESLRSIFMTDSSKTIEISEENIFQNSSTTPINTSDVITTNFSKKSINVDNLLECPICCINIQSNELKQMSCCSIKLCSICLLTYIVTNINNGIIKIECPACSQELNSSTILYNSELPITIRERYQQILAQDLSEKQHTYIKLCPHCNFITILDENNPLVRGKKYHRSLIQWIHCEQCEQEWCWSCYSPSHPNETCRQFKKNHTELDVWAKIRRSDNRNQRNAQRCPKCLIYIEKIDGCDHMICTKCNSKFCYRCGSRMRLPFYVGHDSKYSIFGCKYKLWPKRPLLRWLIRGTVLTGIIILTPVVLAALIALVAIGIPTMLIVGCLALPLYPCLKCKKRF</sequence>
<dbReference type="Gene3D" id="3.30.40.10">
    <property type="entry name" value="Zinc/RING finger domain, C3HC4 (zinc finger)"/>
    <property type="match status" value="1"/>
</dbReference>
<evidence type="ECO:0000256" key="2">
    <source>
        <dbReference type="ARBA" id="ARBA00012251"/>
    </source>
</evidence>
<keyword evidence="6" id="KW-0863">Zinc-finger</keyword>
<evidence type="ECO:0000256" key="1">
    <source>
        <dbReference type="ARBA" id="ARBA00001798"/>
    </source>
</evidence>
<keyword evidence="8" id="KW-0862">Zinc</keyword>
<dbReference type="GO" id="GO:0016567">
    <property type="term" value="P:protein ubiquitination"/>
    <property type="evidence" value="ECO:0007669"/>
    <property type="project" value="InterPro"/>
</dbReference>
<dbReference type="GO" id="GO:0061630">
    <property type="term" value="F:ubiquitin protein ligase activity"/>
    <property type="evidence" value="ECO:0007669"/>
    <property type="project" value="UniProtKB-EC"/>
</dbReference>
<feature type="domain" description="RING-type" evidence="10">
    <location>
        <begin position="99"/>
        <end position="328"/>
    </location>
</feature>
<reference evidence="11" key="1">
    <citation type="submission" date="2021-02" db="EMBL/GenBank/DDBJ databases">
        <authorList>
            <person name="Nowell W R."/>
        </authorList>
    </citation>
    <scope>NUCLEOTIDE SEQUENCE</scope>
</reference>
<feature type="transmembrane region" description="Helical" evidence="9">
    <location>
        <begin position="364"/>
        <end position="383"/>
    </location>
</feature>
<accession>A0A813QXN0</accession>
<dbReference type="Pfam" id="PF22191">
    <property type="entry name" value="IBR_1"/>
    <property type="match status" value="1"/>
</dbReference>
<name>A0A813QXN0_9BILA</name>
<proteinExistence type="predicted"/>
<evidence type="ECO:0000256" key="9">
    <source>
        <dbReference type="SAM" id="Phobius"/>
    </source>
</evidence>
<protein>
    <recommendedName>
        <fullName evidence="2">RBR-type E3 ubiquitin transferase</fullName>
        <ecNumber evidence="2">2.3.2.31</ecNumber>
    </recommendedName>
</protein>
<evidence type="ECO:0000256" key="4">
    <source>
        <dbReference type="ARBA" id="ARBA00022723"/>
    </source>
</evidence>
<dbReference type="InterPro" id="IPR031127">
    <property type="entry name" value="E3_UB_ligase_RBR"/>
</dbReference>
<keyword evidence="5" id="KW-0677">Repeat</keyword>
<dbReference type="SUPFAM" id="SSF57850">
    <property type="entry name" value="RING/U-box"/>
    <property type="match status" value="3"/>
</dbReference>
<dbReference type="Gene3D" id="1.20.120.1750">
    <property type="match status" value="1"/>
</dbReference>
<dbReference type="EMBL" id="CAJNOO010000053">
    <property type="protein sequence ID" value="CAF0773267.1"/>
    <property type="molecule type" value="Genomic_DNA"/>
</dbReference>
<gene>
    <name evidence="11" type="ORF">RFH988_LOCUS2486</name>
</gene>
<dbReference type="Proteomes" id="UP000663882">
    <property type="component" value="Unassembled WGS sequence"/>
</dbReference>
<evidence type="ECO:0000256" key="6">
    <source>
        <dbReference type="ARBA" id="ARBA00022771"/>
    </source>
</evidence>
<keyword evidence="9" id="KW-0812">Transmembrane</keyword>
<dbReference type="AlphaFoldDB" id="A0A813QXN0"/>
<dbReference type="PANTHER" id="PTHR11685">
    <property type="entry name" value="RBR FAMILY RING FINGER AND IBR DOMAIN-CONTAINING"/>
    <property type="match status" value="1"/>
</dbReference>
<evidence type="ECO:0000256" key="8">
    <source>
        <dbReference type="ARBA" id="ARBA00022833"/>
    </source>
</evidence>
<dbReference type="PROSITE" id="PS51873">
    <property type="entry name" value="TRIAD"/>
    <property type="match status" value="1"/>
</dbReference>
<dbReference type="Pfam" id="PF01485">
    <property type="entry name" value="IBR"/>
    <property type="match status" value="1"/>
</dbReference>
<feature type="transmembrane region" description="Helical" evidence="9">
    <location>
        <begin position="337"/>
        <end position="358"/>
    </location>
</feature>
<comment type="catalytic activity">
    <reaction evidence="1">
        <text>[E2 ubiquitin-conjugating enzyme]-S-ubiquitinyl-L-cysteine + [acceptor protein]-L-lysine = [E2 ubiquitin-conjugating enzyme]-L-cysteine + [acceptor protein]-N(6)-ubiquitinyl-L-lysine.</text>
        <dbReference type="EC" id="2.3.2.31"/>
    </reaction>
</comment>
<dbReference type="GO" id="GO:0008270">
    <property type="term" value="F:zinc ion binding"/>
    <property type="evidence" value="ECO:0007669"/>
    <property type="project" value="UniProtKB-KW"/>
</dbReference>
<evidence type="ECO:0000313" key="11">
    <source>
        <dbReference type="EMBL" id="CAF0773267.1"/>
    </source>
</evidence>
<keyword evidence="7" id="KW-0833">Ubl conjugation pathway</keyword>
<evidence type="ECO:0000313" key="12">
    <source>
        <dbReference type="Proteomes" id="UP000663882"/>
    </source>
</evidence>
<keyword evidence="9" id="KW-1133">Transmembrane helix</keyword>
<dbReference type="EC" id="2.3.2.31" evidence="2"/>
<keyword evidence="3" id="KW-0808">Transferase</keyword>
<evidence type="ECO:0000259" key="10">
    <source>
        <dbReference type="PROSITE" id="PS51873"/>
    </source>
</evidence>
<dbReference type="InterPro" id="IPR044066">
    <property type="entry name" value="TRIAD_supradom"/>
</dbReference>
<dbReference type="InterPro" id="IPR013083">
    <property type="entry name" value="Znf_RING/FYVE/PHD"/>
</dbReference>
<dbReference type="InterPro" id="IPR002867">
    <property type="entry name" value="IBR_dom"/>
</dbReference>